<dbReference type="EMBL" id="MT446430">
    <property type="protein sequence ID" value="QOC70520.1"/>
    <property type="molecule type" value="Genomic_DNA"/>
</dbReference>
<dbReference type="AlphaFoldDB" id="A0A7L7TAX4"/>
<protein>
    <submittedName>
        <fullName evidence="2">Uncharacterized protein</fullName>
    </submittedName>
</protein>
<reference evidence="2" key="1">
    <citation type="journal article" date="2020" name="Plants (Basel)">
        <title>Mitochondrial Genome of Fagus sylvatica L. as a Source for Taxonomic Marker Development in the Fagales.</title>
        <authorList>
            <person name="Mader M."/>
            <person name="Schroeder H."/>
            <person name="Schott T."/>
            <person name="Schoening-Stierand K."/>
            <person name="Leite Montalvao A.P."/>
            <person name="Liesebach H."/>
            <person name="Liesebach M."/>
            <person name="Fussi B."/>
            <person name="Kersten B."/>
        </authorList>
    </citation>
    <scope>NUCLEOTIDE SEQUENCE</scope>
    <source>
        <strain evidence="2">FASYL_29_1</strain>
    </source>
</reference>
<dbReference type="RefSeq" id="YP_009941462.1">
    <property type="nucleotide sequence ID" value="NC_050960.1"/>
</dbReference>
<geneLocation type="mitochondrion" evidence="2"/>
<dbReference type="GeneID" id="59440651"/>
<proteinExistence type="predicted"/>
<accession>A0A7L7TAX4</accession>
<sequence length="279" mass="30414">MPVNILRPYYTFFTMVICHKLSPLLLIMVSVLWKLILIPLLFSWNLHLGIYLFEVSRQDLLMSFMDSAPMPLEGSVAPSSPGSSADQAGPSNAGLAHSPAGSFPSVPSGLSPIPDSIPSVPSLPSLDSNDGEQSVNQREARPALPANPVASRGEEAGPSNPAPPSPLGTDSVDRDERALEGPGNAAPALVPQREREELARSIHRAIREQVREHCERKPWNRGLSSRFPEQDQVYVLGANNLMSDLEISSDMGTETLRSWDEAVQDPNLLKSLIKEHFPD</sequence>
<evidence type="ECO:0000313" key="2">
    <source>
        <dbReference type="EMBL" id="QOC70520.1"/>
    </source>
</evidence>
<gene>
    <name evidence="2" type="primary">ORF4</name>
</gene>
<feature type="region of interest" description="Disordered" evidence="1">
    <location>
        <begin position="73"/>
        <end position="196"/>
    </location>
</feature>
<feature type="compositionally biased region" description="Low complexity" evidence="1">
    <location>
        <begin position="74"/>
        <end position="85"/>
    </location>
</feature>
<name>A0A7L7TAX4_FAGSY</name>
<keyword evidence="2" id="KW-0496">Mitochondrion</keyword>
<evidence type="ECO:0000256" key="1">
    <source>
        <dbReference type="SAM" id="MobiDB-lite"/>
    </source>
</evidence>
<organism evidence="2">
    <name type="scientific">Fagus sylvatica</name>
    <name type="common">Beechnut</name>
    <dbReference type="NCBI Taxonomy" id="28930"/>
    <lineage>
        <taxon>Eukaryota</taxon>
        <taxon>Viridiplantae</taxon>
        <taxon>Streptophyta</taxon>
        <taxon>Embryophyta</taxon>
        <taxon>Tracheophyta</taxon>
        <taxon>Spermatophyta</taxon>
        <taxon>Magnoliopsida</taxon>
        <taxon>eudicotyledons</taxon>
        <taxon>Gunneridae</taxon>
        <taxon>Pentapetalae</taxon>
        <taxon>rosids</taxon>
        <taxon>fabids</taxon>
        <taxon>Fagales</taxon>
        <taxon>Fagaceae</taxon>
        <taxon>Fagus</taxon>
    </lineage>
</organism>
<feature type="compositionally biased region" description="Low complexity" evidence="1">
    <location>
        <begin position="110"/>
        <end position="128"/>
    </location>
</feature>